<dbReference type="EMBL" id="QFFG01000005">
    <property type="protein sequence ID" value="PWG04724.1"/>
    <property type="molecule type" value="Genomic_DNA"/>
</dbReference>
<reference evidence="8 9" key="1">
    <citation type="submission" date="2018-05" db="EMBL/GenBank/DDBJ databases">
        <title>Polaribacter aquimarinus sp. nov., isolated from sediment in a sediment of sea.</title>
        <authorList>
            <person name="Lu D."/>
        </authorList>
    </citation>
    <scope>NUCLEOTIDE SEQUENCE [LARGE SCALE GENOMIC DNA]</scope>
    <source>
        <strain evidence="8 9">ZY113</strain>
    </source>
</reference>
<evidence type="ECO:0000256" key="6">
    <source>
        <dbReference type="ARBA" id="ARBA00037986"/>
    </source>
</evidence>
<comment type="similarity">
    <text evidence="6">Belongs to the glycosyl hydrolase 74 family.</text>
</comment>
<dbReference type="GO" id="GO:0000272">
    <property type="term" value="P:polysaccharide catabolic process"/>
    <property type="evidence" value="ECO:0007669"/>
    <property type="project" value="UniProtKB-KW"/>
</dbReference>
<comment type="caution">
    <text evidence="8">The sequence shown here is derived from an EMBL/GenBank/DDBJ whole genome shotgun (WGS) entry which is preliminary data.</text>
</comment>
<dbReference type="InterPro" id="IPR026444">
    <property type="entry name" value="Secre_tail"/>
</dbReference>
<dbReference type="GO" id="GO:0016798">
    <property type="term" value="F:hydrolase activity, acting on glycosyl bonds"/>
    <property type="evidence" value="ECO:0007669"/>
    <property type="project" value="UniProtKB-KW"/>
</dbReference>
<evidence type="ECO:0000259" key="7">
    <source>
        <dbReference type="Pfam" id="PF18962"/>
    </source>
</evidence>
<dbReference type="NCBIfam" id="TIGR04183">
    <property type="entry name" value="Por_Secre_tail"/>
    <property type="match status" value="1"/>
</dbReference>
<dbReference type="Proteomes" id="UP000245670">
    <property type="component" value="Unassembled WGS sequence"/>
</dbReference>
<keyword evidence="3" id="KW-0119">Carbohydrate metabolism</keyword>
<organism evidence="8 9">
    <name type="scientific">Polaribacter aquimarinus</name>
    <dbReference type="NCBI Taxonomy" id="2100726"/>
    <lineage>
        <taxon>Bacteria</taxon>
        <taxon>Pseudomonadati</taxon>
        <taxon>Bacteroidota</taxon>
        <taxon>Flavobacteriia</taxon>
        <taxon>Flavobacteriales</taxon>
        <taxon>Flavobacteriaceae</taxon>
    </lineage>
</organism>
<keyword evidence="5" id="KW-0624">Polysaccharide degradation</keyword>
<keyword evidence="1" id="KW-0732">Signal</keyword>
<evidence type="ECO:0000256" key="2">
    <source>
        <dbReference type="ARBA" id="ARBA00022801"/>
    </source>
</evidence>
<proteinExistence type="inferred from homology"/>
<keyword evidence="4" id="KW-0326">Glycosidase</keyword>
<evidence type="ECO:0000256" key="5">
    <source>
        <dbReference type="ARBA" id="ARBA00023326"/>
    </source>
</evidence>
<dbReference type="InterPro" id="IPR015943">
    <property type="entry name" value="WD40/YVTN_repeat-like_dom_sf"/>
</dbReference>
<dbReference type="SUPFAM" id="SSF110296">
    <property type="entry name" value="Oligoxyloglucan reducing end-specific cellobiohydrolase"/>
    <property type="match status" value="2"/>
</dbReference>
<sequence>MKTITPPKRNQKKFLFFVFLLLTFFSVSIFSQRIEKYNFKSAAKKEKANYFKIIAKKKEEFKTYDLNNINDLKEYKHFNRWAEYWRLRVKPDGSFTDENLAFYNAGILDSNGKIVRIEKKSNINNQPTWSNIGAQDLPDANGYSNYPQMGRLNAFLRIAHPSDATKDVLFVGAPNGGIWKSTDGGATWSAKLDNVAGIGVTDIKTASTTNFNNYTTKPIYISTGDYDAEHVKSIGVLKSTDGGETFSSTNLTFALNQNKLTGDLVVVDDNTVFVGTTTGISKTSDGGANWTEAFTGQFTNVSYGRMAISGTKIMYSGFWDIAFTNDYTNDNNWKITQGASGNFNKTAVTVGEDGLFYIQDMSGQIKKYDENNNSFSNVGTIPAEYNSQQGYNQALIVKNNMMISGEFNGTHSTDNGNSWYRSLNGYWDDNSSDGNYIHSDHHKLGSLDGNLKFWSVNDGGLNYMTYTSNSDQKPTIEYKSAKTIVTQHYSVAINPNVNGDSYMVGNQDNDGFSKIDGVWYALALGDGIETAINYNNPNVRYGTNQSGVIIKSDNGFKGERNGDYWTQLSGVAFNHYMELDRTNPSILYVNAGKGTDDDGNPLPTGFYKVVDDGTQLTETNMDSGTKTYKFNTHANLVLAISDNNVIRKIPTDGSTPSSINGAANIGNNVTIESIDFSASNSNLIYVTSQGYNKGNKVFKSTDGGINFTNISGNLPDVIINKILYKQAASSTTLFVATNIGVYYTIDDGQNWTKLGAGLPNVDVKDIEINYTADKLVAATFGRGLWAVDISSNALNIHDLKNVFIALNIYPNPVTNNILKITTKENLNNLRFEIYNIVGGIVKKGKLNSTKEINTSSLVNNVYLIRVFNDKYSATKKFLLSK</sequence>
<evidence type="ECO:0000256" key="3">
    <source>
        <dbReference type="ARBA" id="ARBA00023277"/>
    </source>
</evidence>
<evidence type="ECO:0000313" key="9">
    <source>
        <dbReference type="Proteomes" id="UP000245670"/>
    </source>
</evidence>
<evidence type="ECO:0000256" key="1">
    <source>
        <dbReference type="ARBA" id="ARBA00022729"/>
    </source>
</evidence>
<feature type="domain" description="Secretion system C-terminal sorting" evidence="7">
    <location>
        <begin position="808"/>
        <end position="878"/>
    </location>
</feature>
<name>A0A2U2J8S8_9FLAO</name>
<dbReference type="OrthoDB" id="9757947at2"/>
<evidence type="ECO:0000256" key="4">
    <source>
        <dbReference type="ARBA" id="ARBA00023295"/>
    </source>
</evidence>
<dbReference type="PANTHER" id="PTHR43739">
    <property type="entry name" value="XYLOGLUCANASE (EUROFUNG)"/>
    <property type="match status" value="1"/>
</dbReference>
<keyword evidence="9" id="KW-1185">Reference proteome</keyword>
<accession>A0A2U2J8S8</accession>
<dbReference type="InterPro" id="IPR052025">
    <property type="entry name" value="Xyloglucanase_GH74"/>
</dbReference>
<protein>
    <recommendedName>
        <fullName evidence="7">Secretion system C-terminal sorting domain-containing protein</fullName>
    </recommendedName>
</protein>
<dbReference type="Gene3D" id="2.130.10.10">
    <property type="entry name" value="YVTN repeat-like/Quinoprotein amine dehydrogenase"/>
    <property type="match status" value="3"/>
</dbReference>
<gene>
    <name evidence="8" type="ORF">DIS07_12360</name>
</gene>
<evidence type="ECO:0000313" key="8">
    <source>
        <dbReference type="EMBL" id="PWG04724.1"/>
    </source>
</evidence>
<dbReference type="CDD" id="cd15482">
    <property type="entry name" value="Sialidase_non-viral"/>
    <property type="match status" value="1"/>
</dbReference>
<dbReference type="AlphaFoldDB" id="A0A2U2J8S8"/>
<dbReference type="PANTHER" id="PTHR43739:SF2">
    <property type="entry name" value="OLIGOXYLOGLUCAN-REDUCING END-SPECIFIC XYLOGLUCANASE-RELATED"/>
    <property type="match status" value="1"/>
</dbReference>
<dbReference type="RefSeq" id="WP_109405564.1">
    <property type="nucleotide sequence ID" value="NZ_QFFG01000005.1"/>
</dbReference>
<keyword evidence="2" id="KW-0378">Hydrolase</keyword>
<dbReference type="GO" id="GO:0010411">
    <property type="term" value="P:xyloglucan metabolic process"/>
    <property type="evidence" value="ECO:0007669"/>
    <property type="project" value="TreeGrafter"/>
</dbReference>
<dbReference type="Pfam" id="PF18962">
    <property type="entry name" value="Por_Secre_tail"/>
    <property type="match status" value="1"/>
</dbReference>